<sequence length="406" mass="46594">MQDRLVSTPSPSDQDQSLPVIQEKWYYPQEIANDLDGVDIPERIKQEIYACAWEYVRCVVPQYTNWNRYIATIRVIIIAVIAEFKGSMVQVAATDDVLGYNLSTVLAQLFKGTRVHAEMARELRCCLLFTGDKASSRREGLLFQRYVTALAQSPRQWFRMRGTDALLRFTIAAALACNDLNDCWLTEEQSELLSELGCTLYDSIAFFKHRSEGETNSKFAYVPPRVRIKAFHQCRQLLWALDVAWVGRPEHLVITNFLRFSGGPIHMMVRRYRFVEDGMTIGHPDNSSIMKKARQCSNLWGHRDTRCTEASRVEDVERYKDVISRSAELMFEGLSEILESSDVIKCQQCQDNQSHEDPSYGFGGVRLCAKCQDEWTAYVSTFPDRFANVFPEVKNMMLSQTNVPPL</sequence>
<reference evidence="1" key="1">
    <citation type="submission" date="2021-12" db="EMBL/GenBank/DDBJ databases">
        <title>Curvularia clavata genome.</title>
        <authorList>
            <person name="Cao Y."/>
        </authorList>
    </citation>
    <scope>NUCLEOTIDE SEQUENCE</scope>
    <source>
        <strain evidence="1">Yc1106</strain>
    </source>
</reference>
<name>A0A9Q8Z963_CURCL</name>
<protein>
    <submittedName>
        <fullName evidence="1">Uncharacterized protein</fullName>
    </submittedName>
</protein>
<dbReference type="EMBL" id="CP089276">
    <property type="protein sequence ID" value="USP77882.1"/>
    <property type="molecule type" value="Genomic_DNA"/>
</dbReference>
<organism evidence="1 2">
    <name type="scientific">Curvularia clavata</name>
    <dbReference type="NCBI Taxonomy" id="95742"/>
    <lineage>
        <taxon>Eukaryota</taxon>
        <taxon>Fungi</taxon>
        <taxon>Dikarya</taxon>
        <taxon>Ascomycota</taxon>
        <taxon>Pezizomycotina</taxon>
        <taxon>Dothideomycetes</taxon>
        <taxon>Pleosporomycetidae</taxon>
        <taxon>Pleosporales</taxon>
        <taxon>Pleosporineae</taxon>
        <taxon>Pleosporaceae</taxon>
        <taxon>Curvularia</taxon>
    </lineage>
</organism>
<dbReference type="VEuPathDB" id="FungiDB:yc1106_05156"/>
<dbReference type="Proteomes" id="UP001056012">
    <property type="component" value="Chromosome 3"/>
</dbReference>
<evidence type="ECO:0000313" key="2">
    <source>
        <dbReference type="Proteomes" id="UP001056012"/>
    </source>
</evidence>
<evidence type="ECO:0000313" key="1">
    <source>
        <dbReference type="EMBL" id="USP77882.1"/>
    </source>
</evidence>
<keyword evidence="2" id="KW-1185">Reference proteome</keyword>
<dbReference type="OrthoDB" id="2821964at2759"/>
<gene>
    <name evidence="1" type="ORF">yc1106_05156</name>
</gene>
<proteinExistence type="predicted"/>
<dbReference type="AlphaFoldDB" id="A0A9Q8Z963"/>
<accession>A0A9Q8Z963</accession>